<accession>A0ABT9QUZ3</accession>
<organism evidence="2 3">
    <name type="scientific">Streptosporangium lutulentum</name>
    <dbReference type="NCBI Taxonomy" id="1461250"/>
    <lineage>
        <taxon>Bacteria</taxon>
        <taxon>Bacillati</taxon>
        <taxon>Actinomycetota</taxon>
        <taxon>Actinomycetes</taxon>
        <taxon>Streptosporangiales</taxon>
        <taxon>Streptosporangiaceae</taxon>
        <taxon>Streptosporangium</taxon>
    </lineage>
</organism>
<name>A0ABT9QUZ3_9ACTN</name>
<keyword evidence="1" id="KW-1133">Transmembrane helix</keyword>
<keyword evidence="1" id="KW-0812">Transmembrane</keyword>
<sequence>MAASEPTYGNWRSPTSPGVGALGLLGTLIVLGGMLLAIVTMLFSPLLGLLVVLTSAVMVTPLLFRDRRGRNPLQNVAALLAWRWARRSGWHLYRAGPLSLIANGTCRLPGLAAASHLYEARDSYDRKFAMLVVPATGHYSAVFECSADGAGLVDSDQIDTWVAYWGQWLAGLGAEPSLVAASVTVETAPDSGTRLGREVSTQLAADAPALARRVLSEVVATYPAGSAQVSTRIALTYSATPPSGGKRRTTEQMARELGTRLPGLSTGLQMTGAGAARPMTAVQLAEAIRVAYDPEALALIEQANQAGGSQLAWHEAGPAGHEERWDHYLHDSGASITWAMSQAPRGEVYANVLTGLISPHRDIVRKRVTLLYRPHDAGAAATIVERDKKDARFKITGANVAARDAVAVAAAEQTAREEARGAGVTRFALLLTATVRSVDDLSLAAAAIDTLAPAARLQLRRCRGQAAAFAAALPLGLVVPAHLQVPQSVRDAM</sequence>
<feature type="transmembrane region" description="Helical" evidence="1">
    <location>
        <begin position="46"/>
        <end position="64"/>
    </location>
</feature>
<evidence type="ECO:0000313" key="3">
    <source>
        <dbReference type="Proteomes" id="UP001225356"/>
    </source>
</evidence>
<dbReference type="RefSeq" id="WP_307569577.1">
    <property type="nucleotide sequence ID" value="NZ_JAUSQU010000003.1"/>
</dbReference>
<comment type="caution">
    <text evidence="2">The sequence shown here is derived from an EMBL/GenBank/DDBJ whole genome shotgun (WGS) entry which is preliminary data.</text>
</comment>
<evidence type="ECO:0000256" key="1">
    <source>
        <dbReference type="SAM" id="Phobius"/>
    </source>
</evidence>
<feature type="transmembrane region" description="Helical" evidence="1">
    <location>
        <begin position="21"/>
        <end position="40"/>
    </location>
</feature>
<reference evidence="2 3" key="1">
    <citation type="submission" date="2023-07" db="EMBL/GenBank/DDBJ databases">
        <title>Sequencing the genomes of 1000 actinobacteria strains.</title>
        <authorList>
            <person name="Klenk H.-P."/>
        </authorList>
    </citation>
    <scope>NUCLEOTIDE SEQUENCE [LARGE SCALE GENOMIC DNA]</scope>
    <source>
        <strain evidence="2 3">DSM 46740</strain>
    </source>
</reference>
<evidence type="ECO:0008006" key="4">
    <source>
        <dbReference type="Google" id="ProtNLM"/>
    </source>
</evidence>
<gene>
    <name evidence="2" type="ORF">J2853_009797</name>
</gene>
<dbReference type="NCBIfam" id="NF042935">
    <property type="entry name" value="SCO6880_fam"/>
    <property type="match status" value="1"/>
</dbReference>
<keyword evidence="3" id="KW-1185">Reference proteome</keyword>
<dbReference type="InterPro" id="IPR049978">
    <property type="entry name" value="SCO6880-like"/>
</dbReference>
<evidence type="ECO:0000313" key="2">
    <source>
        <dbReference type="EMBL" id="MDP9850501.1"/>
    </source>
</evidence>
<dbReference type="EMBL" id="JAUSQU010000003">
    <property type="protein sequence ID" value="MDP9850501.1"/>
    <property type="molecule type" value="Genomic_DNA"/>
</dbReference>
<keyword evidence="1" id="KW-0472">Membrane</keyword>
<protein>
    <recommendedName>
        <fullName evidence="4">Integral membrane protein</fullName>
    </recommendedName>
</protein>
<dbReference type="Proteomes" id="UP001225356">
    <property type="component" value="Unassembled WGS sequence"/>
</dbReference>
<proteinExistence type="predicted"/>